<dbReference type="KEGG" id="ngg:RG540_CH20020"/>
<dbReference type="HOGENOM" id="CLU_016838_1_2_5"/>
<evidence type="ECO:0000256" key="10">
    <source>
        <dbReference type="ARBA" id="ARBA00023065"/>
    </source>
</evidence>
<evidence type="ECO:0000256" key="1">
    <source>
        <dbReference type="ARBA" id="ARBA00004418"/>
    </source>
</evidence>
<evidence type="ECO:0000313" key="15">
    <source>
        <dbReference type="Proteomes" id="UP000028181"/>
    </source>
</evidence>
<keyword evidence="4" id="KW-0813">Transport</keyword>
<feature type="compositionally biased region" description="Basic and acidic residues" evidence="12">
    <location>
        <begin position="123"/>
        <end position="162"/>
    </location>
</feature>
<dbReference type="PANTHER" id="PTHR42953">
    <property type="entry name" value="HIGH-AFFINITY ZINC UPTAKE SYSTEM PROTEIN ZNUA-RELATED"/>
    <property type="match status" value="1"/>
</dbReference>
<keyword evidence="6 13" id="KW-0732">Signal</keyword>
<keyword evidence="15" id="KW-1185">Reference proteome</keyword>
<dbReference type="GO" id="GO:0042597">
    <property type="term" value="C:periplasmic space"/>
    <property type="evidence" value="ECO:0007669"/>
    <property type="project" value="UniProtKB-SubCell"/>
</dbReference>
<dbReference type="Pfam" id="PF01297">
    <property type="entry name" value="ZnuA"/>
    <property type="match status" value="1"/>
</dbReference>
<dbReference type="InterPro" id="IPR006127">
    <property type="entry name" value="ZnuA-like"/>
</dbReference>
<name>A0A068SQX7_NEOGA</name>
<keyword evidence="10" id="KW-0406">Ion transport</keyword>
<dbReference type="RefSeq" id="WP_038587247.1">
    <property type="nucleotide sequence ID" value="NZ_HG938353.1"/>
</dbReference>
<keyword evidence="5" id="KW-0479">Metal-binding</keyword>
<dbReference type="AlphaFoldDB" id="A0A068SQX7"/>
<dbReference type="InterPro" id="IPR050492">
    <property type="entry name" value="Bact_metal-bind_prot9"/>
</dbReference>
<evidence type="ECO:0000256" key="2">
    <source>
        <dbReference type="ARBA" id="ARBA00011028"/>
    </source>
</evidence>
<keyword evidence="8" id="KW-0862">Zinc</keyword>
<evidence type="ECO:0000313" key="14">
    <source>
        <dbReference type="EMBL" id="CDN48171.1"/>
    </source>
</evidence>
<dbReference type="eggNOG" id="COG4531">
    <property type="taxonomic scope" value="Bacteria"/>
</dbReference>
<evidence type="ECO:0000256" key="8">
    <source>
        <dbReference type="ARBA" id="ARBA00022833"/>
    </source>
</evidence>
<reference evidence="15" key="1">
    <citation type="journal article" date="2014" name="BMC Genomics">
        <title>Genome sequencing of two Neorhizobium galegae strains reveals a noeT gene responsible for the unusual acetylation of the nodulation factors.</title>
        <authorList>
            <person name="Osterman J."/>
            <person name="Marsh J."/>
            <person name="Laine P.K."/>
            <person name="Zeng Z."/>
            <person name="Alatalo E."/>
            <person name="Sullivan J.T."/>
            <person name="Young J.P."/>
            <person name="Thomas-Oates J."/>
            <person name="Paulin L."/>
            <person name="Lindstrom K."/>
        </authorList>
    </citation>
    <scope>NUCLEOTIDE SEQUENCE [LARGE SCALE GENOMIC DNA]</scope>
    <source>
        <strain evidence="15">HAMBI 540</strain>
    </source>
</reference>
<dbReference type="InterPro" id="IPR035520">
    <property type="entry name" value="ZnuA"/>
</dbReference>
<feature type="region of interest" description="Disordered" evidence="12">
    <location>
        <begin position="123"/>
        <end position="163"/>
    </location>
</feature>
<dbReference type="GO" id="GO:0046872">
    <property type="term" value="F:metal ion binding"/>
    <property type="evidence" value="ECO:0007669"/>
    <property type="project" value="UniProtKB-KW"/>
</dbReference>
<evidence type="ECO:0000256" key="9">
    <source>
        <dbReference type="ARBA" id="ARBA00022906"/>
    </source>
</evidence>
<keyword evidence="9" id="KW-0864">Zinc transport</keyword>
<evidence type="ECO:0000256" key="4">
    <source>
        <dbReference type="ARBA" id="ARBA00022448"/>
    </source>
</evidence>
<comment type="similarity">
    <text evidence="2">Belongs to the bacterial solute-binding protein 9 family.</text>
</comment>
<keyword evidence="7" id="KW-0574">Periplasm</keyword>
<evidence type="ECO:0000256" key="5">
    <source>
        <dbReference type="ARBA" id="ARBA00022723"/>
    </source>
</evidence>
<dbReference type="PATRIC" id="fig|1028800.3.peg.2017"/>
<evidence type="ECO:0000256" key="7">
    <source>
        <dbReference type="ARBA" id="ARBA00022764"/>
    </source>
</evidence>
<protein>
    <recommendedName>
        <fullName evidence="3">High-affinity zinc uptake system protein ZnuA</fullName>
    </recommendedName>
</protein>
<evidence type="ECO:0000256" key="6">
    <source>
        <dbReference type="ARBA" id="ARBA00022729"/>
    </source>
</evidence>
<comment type="subcellular location">
    <subcellularLocation>
        <location evidence="1">Periplasm</location>
    </subcellularLocation>
</comment>
<sequence length="333" mass="35223">MKRASISLLSAATFFVGAGQGLAAPDVVVSIKPIHSLVASIMKGVGEPKLIVDGAASPHTFSLKPSNAAAIESADVIFWIGPGIEAFLEKPLDALAASATVIELEDAPGLQKLPFRESGAFEAHDHGHEAEDAHEHGDHEHGDHDHAAENHAEHDHDGHGGFDTHLWLDPMNAKAMAEEIEKTLVGADPANAAAYQANGAALMKDLDTLDTELKATVAPVKDKPFIVFHDAYQYFENRYGVSVAGSITVSPETMPGAERVGQIQKKVKELGATCVFAEPQFEPKLVAVVTEGTPARSGTLDPEAATLKPGPGLYFELMRGLASSMKNCLSQGT</sequence>
<dbReference type="EMBL" id="HG938353">
    <property type="protein sequence ID" value="CDN48171.1"/>
    <property type="molecule type" value="Genomic_DNA"/>
</dbReference>
<gene>
    <name evidence="14" type="primary">znuA</name>
    <name evidence="14" type="ORF">RG540_CH20020</name>
</gene>
<dbReference type="GO" id="GO:0006829">
    <property type="term" value="P:zinc ion transport"/>
    <property type="evidence" value="ECO:0007669"/>
    <property type="project" value="UniProtKB-KW"/>
</dbReference>
<keyword evidence="11" id="KW-1015">Disulfide bond</keyword>
<dbReference type="Gene3D" id="3.40.50.1980">
    <property type="entry name" value="Nitrogenase molybdenum iron protein domain"/>
    <property type="match status" value="3"/>
</dbReference>
<feature type="signal peptide" evidence="13">
    <location>
        <begin position="1"/>
        <end position="23"/>
    </location>
</feature>
<organism evidence="14 15">
    <name type="scientific">Neorhizobium galegae bv. orientalis str. HAMBI 540</name>
    <dbReference type="NCBI Taxonomy" id="1028800"/>
    <lineage>
        <taxon>Bacteria</taxon>
        <taxon>Pseudomonadati</taxon>
        <taxon>Pseudomonadota</taxon>
        <taxon>Alphaproteobacteria</taxon>
        <taxon>Hyphomicrobiales</taxon>
        <taxon>Rhizobiaceae</taxon>
        <taxon>Rhizobium/Agrobacterium group</taxon>
        <taxon>Neorhizobium</taxon>
    </lineage>
</organism>
<dbReference type="PANTHER" id="PTHR42953:SF3">
    <property type="entry name" value="HIGH-AFFINITY ZINC UPTAKE SYSTEM PROTEIN ZNUA"/>
    <property type="match status" value="1"/>
</dbReference>
<evidence type="ECO:0000256" key="11">
    <source>
        <dbReference type="ARBA" id="ARBA00023157"/>
    </source>
</evidence>
<dbReference type="CDD" id="cd01019">
    <property type="entry name" value="ZnuA"/>
    <property type="match status" value="1"/>
</dbReference>
<dbReference type="OrthoDB" id="7346865at2"/>
<dbReference type="Proteomes" id="UP000028181">
    <property type="component" value="Chromosome I"/>
</dbReference>
<accession>A0A068SQX7</accession>
<evidence type="ECO:0000256" key="3">
    <source>
        <dbReference type="ARBA" id="ARBA00015915"/>
    </source>
</evidence>
<proteinExistence type="inferred from homology"/>
<dbReference type="SUPFAM" id="SSF53807">
    <property type="entry name" value="Helical backbone' metal receptor"/>
    <property type="match status" value="1"/>
</dbReference>
<evidence type="ECO:0000256" key="13">
    <source>
        <dbReference type="SAM" id="SignalP"/>
    </source>
</evidence>
<feature type="chain" id="PRO_5001653331" description="High-affinity zinc uptake system protein ZnuA" evidence="13">
    <location>
        <begin position="24"/>
        <end position="333"/>
    </location>
</feature>
<dbReference type="GeneID" id="24258506"/>
<evidence type="ECO:0000256" key="12">
    <source>
        <dbReference type="SAM" id="MobiDB-lite"/>
    </source>
</evidence>